<accession>A0A5J6V456</accession>
<feature type="transmembrane region" description="Helical" evidence="1">
    <location>
        <begin position="7"/>
        <end position="23"/>
    </location>
</feature>
<name>A0A5J6V456_9MICO</name>
<keyword evidence="1" id="KW-1133">Transmembrane helix</keyword>
<feature type="transmembrane region" description="Helical" evidence="1">
    <location>
        <begin position="78"/>
        <end position="95"/>
    </location>
</feature>
<dbReference type="RefSeq" id="WP_158060805.1">
    <property type="nucleotide sequence ID" value="NZ_CP044427.1"/>
</dbReference>
<feature type="transmembrane region" description="Helical" evidence="1">
    <location>
        <begin position="185"/>
        <end position="203"/>
    </location>
</feature>
<organism evidence="2 3">
    <name type="scientific">Ornithinimicrobium pratense</name>
    <dbReference type="NCBI Taxonomy" id="2593973"/>
    <lineage>
        <taxon>Bacteria</taxon>
        <taxon>Bacillati</taxon>
        <taxon>Actinomycetota</taxon>
        <taxon>Actinomycetes</taxon>
        <taxon>Micrococcales</taxon>
        <taxon>Ornithinimicrobiaceae</taxon>
        <taxon>Ornithinimicrobium</taxon>
    </lineage>
</organism>
<sequence>MTSRHLLAPTVATGVLMAAYLLLRPYGDAQEDSTAVAEAFASLYWVVAHVCGALALASFALLALRLVDFDDRPATRMARWSGLLGVVLVLPYYGAETFGLHAVGRAALSGNTSALDLVDSIRNQPVALTMLGLGLLLLAGSGIAVALAWQHRPRTPGPVAWAAWPLGLAVALMLPQFYLPPAGRMAFGVTFLLAAVVLAVAVWRSEAPLAASGPEPVRAGCAEVAS</sequence>
<proteinExistence type="predicted"/>
<feature type="transmembrane region" description="Helical" evidence="1">
    <location>
        <begin position="126"/>
        <end position="149"/>
    </location>
</feature>
<dbReference type="KEGG" id="serw:FY030_06545"/>
<feature type="transmembrane region" description="Helical" evidence="1">
    <location>
        <begin position="43"/>
        <end position="66"/>
    </location>
</feature>
<keyword evidence="3" id="KW-1185">Reference proteome</keyword>
<gene>
    <name evidence="2" type="ORF">FY030_06545</name>
</gene>
<evidence type="ECO:0000256" key="1">
    <source>
        <dbReference type="SAM" id="Phobius"/>
    </source>
</evidence>
<evidence type="ECO:0000313" key="3">
    <source>
        <dbReference type="Proteomes" id="UP000326546"/>
    </source>
</evidence>
<protein>
    <recommendedName>
        <fullName evidence="4">DUF998 domain-containing protein</fullName>
    </recommendedName>
</protein>
<dbReference type="OrthoDB" id="8224664at2"/>
<reference evidence="2 3" key="1">
    <citation type="submission" date="2019-09" db="EMBL/GenBank/DDBJ databases">
        <title>Serinicoccus pratensis sp. nov., isolated from meadow soil.</title>
        <authorList>
            <person name="Zhang W."/>
        </authorList>
    </citation>
    <scope>NUCLEOTIDE SEQUENCE [LARGE SCALE GENOMIC DNA]</scope>
    <source>
        <strain evidence="2 3">W204</strain>
    </source>
</reference>
<keyword evidence="1" id="KW-0472">Membrane</keyword>
<dbReference type="Proteomes" id="UP000326546">
    <property type="component" value="Chromosome"/>
</dbReference>
<evidence type="ECO:0000313" key="2">
    <source>
        <dbReference type="EMBL" id="QFG68417.1"/>
    </source>
</evidence>
<dbReference type="EMBL" id="CP044427">
    <property type="protein sequence ID" value="QFG68417.1"/>
    <property type="molecule type" value="Genomic_DNA"/>
</dbReference>
<keyword evidence="1" id="KW-0812">Transmembrane</keyword>
<feature type="transmembrane region" description="Helical" evidence="1">
    <location>
        <begin position="161"/>
        <end position="179"/>
    </location>
</feature>
<evidence type="ECO:0008006" key="4">
    <source>
        <dbReference type="Google" id="ProtNLM"/>
    </source>
</evidence>
<dbReference type="AlphaFoldDB" id="A0A5J6V456"/>